<evidence type="ECO:0000313" key="4">
    <source>
        <dbReference type="EMBL" id="BAK33482.1"/>
    </source>
</evidence>
<gene>
    <name evidence="4" type="ordered locus">MLP_04680</name>
</gene>
<sequence>MQTERATLDRLMPGLDDKLAGIPRTALESPGSPGLDLFRAADGPGLLAPTISGGLGATAREAVEVQYAVGSRSGSLAVGTTMHHFSLASLLALGRASETGLESVLVEAVATQRHLLASGFAEGRPGSGILSPTMSARPIEGGLLVSGAKKPCSLARSMTMLTASVEVRHDDSDRRELAVVLVPANAEGVRIEDFWVSPVLAGAESDAVVLTDVEVPDALVVRTAMVPGGALDATHRLGFIWFELLMTASYAGIAAGLVEEALANVRAPDSEVVRCWAQLRTTVAALGSIADALDRGLSTPAGRLDDSLLGEVLLVRYQLQEALPRLAASCAEALGGMAFIRSADLAHRLASLHCLAFHPPARNRAAAALRGLHDGHSLTFD</sequence>
<organism evidence="4 5">
    <name type="scientific">Microlunatus phosphovorus (strain ATCC 700054 / DSM 10555 / JCM 9379 / NBRC 101784 / NCIMB 13414 / VKM Ac-1990 / NM-1)</name>
    <dbReference type="NCBI Taxonomy" id="1032480"/>
    <lineage>
        <taxon>Bacteria</taxon>
        <taxon>Bacillati</taxon>
        <taxon>Actinomycetota</taxon>
        <taxon>Actinomycetes</taxon>
        <taxon>Propionibacteriales</taxon>
        <taxon>Propionibacteriaceae</taxon>
        <taxon>Microlunatus</taxon>
    </lineage>
</organism>
<dbReference type="RefSeq" id="WP_013861371.1">
    <property type="nucleotide sequence ID" value="NC_015635.1"/>
</dbReference>
<keyword evidence="5" id="KW-1185">Reference proteome</keyword>
<dbReference type="Proteomes" id="UP000007947">
    <property type="component" value="Chromosome"/>
</dbReference>
<dbReference type="Gene3D" id="2.40.110.10">
    <property type="entry name" value="Butyryl-CoA Dehydrogenase, subunit A, domain 2"/>
    <property type="match status" value="1"/>
</dbReference>
<name>F5XJY6_MICPN</name>
<dbReference type="InterPro" id="IPR009100">
    <property type="entry name" value="AcylCoA_DH/oxidase_NM_dom_sf"/>
</dbReference>
<proteinExistence type="predicted"/>
<evidence type="ECO:0000313" key="5">
    <source>
        <dbReference type="Proteomes" id="UP000007947"/>
    </source>
</evidence>
<dbReference type="EMBL" id="AP012204">
    <property type="protein sequence ID" value="BAK33482.1"/>
    <property type="molecule type" value="Genomic_DNA"/>
</dbReference>
<reference evidence="4 5" key="1">
    <citation type="submission" date="2011-05" db="EMBL/GenBank/DDBJ databases">
        <title>Whole genome sequence of Microlunatus phosphovorus NM-1.</title>
        <authorList>
            <person name="Hosoyama A."/>
            <person name="Sasaki K."/>
            <person name="Harada T."/>
            <person name="Igarashi R."/>
            <person name="Kawakoshi A."/>
            <person name="Sasagawa M."/>
            <person name="Fukada J."/>
            <person name="Nakamura S."/>
            <person name="Katano Y."/>
            <person name="Hanada S."/>
            <person name="Kamagata Y."/>
            <person name="Nakamura N."/>
            <person name="Yamazaki S."/>
            <person name="Fujita N."/>
        </authorList>
    </citation>
    <scope>NUCLEOTIDE SEQUENCE [LARGE SCALE GENOMIC DNA]</scope>
    <source>
        <strain evidence="5">ATCC 700054 / DSM 10555 / JCM 9379 / NBRC 101784 / NCIMB 13414 / VKM Ac-1990 / NM-1</strain>
    </source>
</reference>
<keyword evidence="1" id="KW-0285">Flavoprotein</keyword>
<keyword evidence="3" id="KW-0560">Oxidoreductase</keyword>
<dbReference type="AlphaFoldDB" id="F5XJY6"/>
<protein>
    <submittedName>
        <fullName evidence="4">Putative isobutylamine N-hydroxylase</fullName>
    </submittedName>
</protein>
<evidence type="ECO:0000256" key="2">
    <source>
        <dbReference type="ARBA" id="ARBA00022827"/>
    </source>
</evidence>
<accession>F5XJY6</accession>
<dbReference type="HOGENOM" id="CLU_061803_0_0_11"/>
<dbReference type="PANTHER" id="PTHR43884:SF20">
    <property type="entry name" value="ACYL-COA DEHYDROGENASE FADE28"/>
    <property type="match status" value="1"/>
</dbReference>
<dbReference type="STRING" id="1032480.MLP_04680"/>
<dbReference type="PANTHER" id="PTHR43884">
    <property type="entry name" value="ACYL-COA DEHYDROGENASE"/>
    <property type="match status" value="1"/>
</dbReference>
<dbReference type="KEGG" id="mph:MLP_04680"/>
<evidence type="ECO:0000256" key="1">
    <source>
        <dbReference type="ARBA" id="ARBA00022630"/>
    </source>
</evidence>
<dbReference type="eggNOG" id="COG1960">
    <property type="taxonomic scope" value="Bacteria"/>
</dbReference>
<dbReference type="InterPro" id="IPR046373">
    <property type="entry name" value="Acyl-CoA_Oxase/DH_mid-dom_sf"/>
</dbReference>
<keyword evidence="2" id="KW-0274">FAD</keyword>
<dbReference type="OrthoDB" id="2986495at2"/>
<dbReference type="SUPFAM" id="SSF56645">
    <property type="entry name" value="Acyl-CoA dehydrogenase NM domain-like"/>
    <property type="match status" value="1"/>
</dbReference>
<evidence type="ECO:0000256" key="3">
    <source>
        <dbReference type="ARBA" id="ARBA00023002"/>
    </source>
</evidence>
<dbReference type="GO" id="GO:0003995">
    <property type="term" value="F:acyl-CoA dehydrogenase activity"/>
    <property type="evidence" value="ECO:0007669"/>
    <property type="project" value="TreeGrafter"/>
</dbReference>